<sequence>MSDFRETIRSKSYLNAKASFNRNLDKLHKESDSRVTALERSIGDSTQNIQVFRNQIEELQLHGLELSQQIVDSEKEIQLLSDRYWSLKNRKSKLSLEREALFTQVQNLEEKITENESSIADMRREIKQEEENFKAKMDKLSENYEKPEVAKEPRCGIWKDVIFG</sequence>
<proteinExistence type="predicted"/>
<dbReference type="Proteomes" id="UP001158576">
    <property type="component" value="Chromosome 1"/>
</dbReference>
<gene>
    <name evidence="2" type="ORF">OKIOD_LOCUS10442</name>
</gene>
<keyword evidence="3" id="KW-1185">Reference proteome</keyword>
<evidence type="ECO:0000313" key="3">
    <source>
        <dbReference type="Proteomes" id="UP001158576"/>
    </source>
</evidence>
<evidence type="ECO:0000313" key="2">
    <source>
        <dbReference type="EMBL" id="CAG5104926.1"/>
    </source>
</evidence>
<organism evidence="2 3">
    <name type="scientific">Oikopleura dioica</name>
    <name type="common">Tunicate</name>
    <dbReference type="NCBI Taxonomy" id="34765"/>
    <lineage>
        <taxon>Eukaryota</taxon>
        <taxon>Metazoa</taxon>
        <taxon>Chordata</taxon>
        <taxon>Tunicata</taxon>
        <taxon>Appendicularia</taxon>
        <taxon>Copelata</taxon>
        <taxon>Oikopleuridae</taxon>
        <taxon>Oikopleura</taxon>
    </lineage>
</organism>
<reference evidence="2 3" key="1">
    <citation type="submission" date="2021-04" db="EMBL/GenBank/DDBJ databases">
        <authorList>
            <person name="Bliznina A."/>
        </authorList>
    </citation>
    <scope>NUCLEOTIDE SEQUENCE [LARGE SCALE GENOMIC DNA]</scope>
</reference>
<protein>
    <submittedName>
        <fullName evidence="2">Oidioi.mRNA.OKI2018_I69.chr1.g1677.t1.cds</fullName>
    </submittedName>
</protein>
<dbReference type="Gene3D" id="1.20.5.170">
    <property type="match status" value="1"/>
</dbReference>
<keyword evidence="1" id="KW-0175">Coiled coil</keyword>
<accession>A0ABN7SXT7</accession>
<evidence type="ECO:0000256" key="1">
    <source>
        <dbReference type="SAM" id="Coils"/>
    </source>
</evidence>
<dbReference type="EMBL" id="OU015566">
    <property type="protein sequence ID" value="CAG5104926.1"/>
    <property type="molecule type" value="Genomic_DNA"/>
</dbReference>
<feature type="coiled-coil region" evidence="1">
    <location>
        <begin position="91"/>
        <end position="143"/>
    </location>
</feature>
<name>A0ABN7SXT7_OIKDI</name>